<dbReference type="SUPFAM" id="SSF47781">
    <property type="entry name" value="RuvA domain 2-like"/>
    <property type="match status" value="1"/>
</dbReference>
<dbReference type="InterPro" id="IPR001943">
    <property type="entry name" value="UVR_dom"/>
</dbReference>
<protein>
    <recommendedName>
        <fullName evidence="6">UvrABC system protein C</fullName>
        <shortName evidence="6">Protein UvrC</shortName>
    </recommendedName>
    <alternativeName>
        <fullName evidence="6">Excinuclease ABC subunit C</fullName>
    </alternativeName>
</protein>
<dbReference type="InterPro" id="IPR038476">
    <property type="entry name" value="UvrC_RNase_H_dom_sf"/>
</dbReference>
<dbReference type="Gene3D" id="3.40.1440.10">
    <property type="entry name" value="GIY-YIG endonuclease"/>
    <property type="match status" value="1"/>
</dbReference>
<dbReference type="GO" id="GO:0009380">
    <property type="term" value="C:excinuclease repair complex"/>
    <property type="evidence" value="ECO:0007669"/>
    <property type="project" value="InterPro"/>
</dbReference>
<dbReference type="PANTHER" id="PTHR30562:SF1">
    <property type="entry name" value="UVRABC SYSTEM PROTEIN C"/>
    <property type="match status" value="1"/>
</dbReference>
<proteinExistence type="inferred from homology"/>
<reference evidence="10 11" key="1">
    <citation type="submission" date="2018-03" db="EMBL/GenBank/DDBJ databases">
        <title>Aquarubrobacter algicola gen. nov., sp. nov., a novel actinobacterium isolated from shallow eutrophic lake during the end of cyanobacterial harmful algal blooms.</title>
        <authorList>
            <person name="Chun S.J."/>
        </authorList>
    </citation>
    <scope>NUCLEOTIDE SEQUENCE [LARGE SCALE GENOMIC DNA]</scope>
    <source>
        <strain evidence="10 11">Seoho-28</strain>
    </source>
</reference>
<dbReference type="Pfam" id="PF01541">
    <property type="entry name" value="GIY-YIG"/>
    <property type="match status" value="1"/>
</dbReference>
<dbReference type="Pfam" id="PF14520">
    <property type="entry name" value="HHH_5"/>
    <property type="match status" value="1"/>
</dbReference>
<dbReference type="GO" id="GO:0003677">
    <property type="term" value="F:DNA binding"/>
    <property type="evidence" value="ECO:0007669"/>
    <property type="project" value="UniProtKB-UniRule"/>
</dbReference>
<name>A0A2T4UDZ8_9ACTN</name>
<evidence type="ECO:0000256" key="3">
    <source>
        <dbReference type="ARBA" id="ARBA00022769"/>
    </source>
</evidence>
<dbReference type="GO" id="GO:0009432">
    <property type="term" value="P:SOS response"/>
    <property type="evidence" value="ECO:0007669"/>
    <property type="project" value="UniProtKB-UniRule"/>
</dbReference>
<evidence type="ECO:0000313" key="11">
    <source>
        <dbReference type="Proteomes" id="UP000240739"/>
    </source>
</evidence>
<dbReference type="Gene3D" id="1.10.150.20">
    <property type="entry name" value="5' to 3' exonuclease, C-terminal subdomain"/>
    <property type="match status" value="1"/>
</dbReference>
<accession>A0A2T4UDZ8</accession>
<dbReference type="InterPro" id="IPR004791">
    <property type="entry name" value="UvrC"/>
</dbReference>
<dbReference type="RefSeq" id="WP_107570772.1">
    <property type="nucleotide sequence ID" value="NZ_PYYB01000003.1"/>
</dbReference>
<keyword evidence="2 6" id="KW-0227">DNA damage</keyword>
<dbReference type="PROSITE" id="PS50151">
    <property type="entry name" value="UVR"/>
    <property type="match status" value="1"/>
</dbReference>
<evidence type="ECO:0000259" key="9">
    <source>
        <dbReference type="PROSITE" id="PS50165"/>
    </source>
</evidence>
<evidence type="ECO:0000256" key="4">
    <source>
        <dbReference type="ARBA" id="ARBA00022881"/>
    </source>
</evidence>
<evidence type="ECO:0000313" key="10">
    <source>
        <dbReference type="EMBL" id="PTL55729.1"/>
    </source>
</evidence>
<dbReference type="GO" id="GO:0005737">
    <property type="term" value="C:cytoplasm"/>
    <property type="evidence" value="ECO:0007669"/>
    <property type="project" value="UniProtKB-SubCell"/>
</dbReference>
<comment type="similarity">
    <text evidence="6">Belongs to the UvrC family.</text>
</comment>
<dbReference type="InterPro" id="IPR035901">
    <property type="entry name" value="GIY-YIG_endonuc_sf"/>
</dbReference>
<dbReference type="Pfam" id="PF08459">
    <property type="entry name" value="UvrC_RNaseH_dom"/>
    <property type="match status" value="1"/>
</dbReference>
<dbReference type="NCBIfam" id="TIGR00194">
    <property type="entry name" value="uvrC"/>
    <property type="match status" value="1"/>
</dbReference>
<comment type="function">
    <text evidence="6">The UvrABC repair system catalyzes the recognition and processing of DNA lesions. UvrC both incises the 5' and 3' sides of the lesion. The N-terminal half is responsible for the 3' incision and the C-terminal half is responsible for the 5' incision.</text>
</comment>
<dbReference type="SUPFAM" id="SSF46600">
    <property type="entry name" value="C-terminal UvrC-binding domain of UvrB"/>
    <property type="match status" value="1"/>
</dbReference>
<evidence type="ECO:0000256" key="6">
    <source>
        <dbReference type="HAMAP-Rule" id="MF_00203"/>
    </source>
</evidence>
<keyword evidence="11" id="KW-1185">Reference proteome</keyword>
<organism evidence="10 11">
    <name type="scientific">Paraconexibacter algicola</name>
    <dbReference type="NCBI Taxonomy" id="2133960"/>
    <lineage>
        <taxon>Bacteria</taxon>
        <taxon>Bacillati</taxon>
        <taxon>Actinomycetota</taxon>
        <taxon>Thermoleophilia</taxon>
        <taxon>Solirubrobacterales</taxon>
        <taxon>Paraconexibacteraceae</taxon>
        <taxon>Paraconexibacter</taxon>
    </lineage>
</organism>
<dbReference type="OrthoDB" id="9804933at2"/>
<dbReference type="EMBL" id="PYYB01000003">
    <property type="protein sequence ID" value="PTL55729.1"/>
    <property type="molecule type" value="Genomic_DNA"/>
</dbReference>
<gene>
    <name evidence="6" type="primary">uvrC</name>
    <name evidence="10" type="ORF">C7Y72_19055</name>
</gene>
<dbReference type="Proteomes" id="UP000240739">
    <property type="component" value="Unassembled WGS sequence"/>
</dbReference>
<comment type="caution">
    <text evidence="10">The sequence shown here is derived from an EMBL/GenBank/DDBJ whole genome shotgun (WGS) entry which is preliminary data.</text>
</comment>
<dbReference type="InterPro" id="IPR001162">
    <property type="entry name" value="UvrC_RNase_H_dom"/>
</dbReference>
<evidence type="ECO:0000256" key="1">
    <source>
        <dbReference type="ARBA" id="ARBA00022490"/>
    </source>
</evidence>
<dbReference type="SMART" id="SM00465">
    <property type="entry name" value="GIYc"/>
    <property type="match status" value="1"/>
</dbReference>
<dbReference type="InterPro" id="IPR000305">
    <property type="entry name" value="GIY-YIG_endonuc"/>
</dbReference>
<keyword evidence="5 6" id="KW-0234">DNA repair</keyword>
<dbReference type="InterPro" id="IPR047296">
    <property type="entry name" value="GIY-YIG_UvrC_Cho"/>
</dbReference>
<dbReference type="GO" id="GO:0006289">
    <property type="term" value="P:nucleotide-excision repair"/>
    <property type="evidence" value="ECO:0007669"/>
    <property type="project" value="UniProtKB-UniRule"/>
</dbReference>
<dbReference type="Gene3D" id="3.30.420.340">
    <property type="entry name" value="UvrC, RNAse H endonuclease domain"/>
    <property type="match status" value="1"/>
</dbReference>
<sequence length="631" mass="70770">MATPTTKKPRLQEQRKALPDGPGVYLFRDGKGKVIYVGKAKSIRKRVNSHFTKTSGRPQSAGHADMVRAVQDIQCLLVSSETEALLTEQNFIKQYRPKFNIRLRDDKSYPYIAISMDEPYPRVYFTRERHRRNRLYFGPYSSAKRVRNTLDLLTKVFLFRSCTGAEPGRRSGSPCLDYYIKRCGAPCVGYVSQEEYRESIDGVVAFLSGRFKEVERDLERKMKAAAAAQEFEQAALERNRLRSVQALLEKQRVSNEAVGTLDVVAIALEGTEANAQVFQVRDGVLSDRQSFYLENVAEADVGEVALEFLLQYYGEGISVPPQVIVQHELEDLDVMAELLAERRGAAVEVRAAERGDKRRLLDLALRNAKLALDQEKLKSERRRQQRVEALDGLQDALGLDTLPLRIECFDISNLMGTHTVASMVVFEGGAPKKSDYRRFKIRGAAGIGKPDDFASMNEVLSRRYAQWEIQQDLSPHDPARNESFATLPNVIVIDGGKGQLSAGAAALQGFLDRGVAVISLAKRIEEVFVPGRPQPILLRHDTPELQLLQRVRDEAHRFAITHHRQRRDAAMTTSILDDLPGIGAARKRTLLNHFGSPEAVLSATREQLEAVPGLPGKTARELYTFLHRTSG</sequence>
<comment type="subcellular location">
    <subcellularLocation>
        <location evidence="6">Cytoplasm</location>
    </subcellularLocation>
</comment>
<dbReference type="InterPro" id="IPR036876">
    <property type="entry name" value="UVR_dom_sf"/>
</dbReference>
<dbReference type="Pfam" id="PF22920">
    <property type="entry name" value="UvrC_RNaseH"/>
    <property type="match status" value="1"/>
</dbReference>
<evidence type="ECO:0000256" key="2">
    <source>
        <dbReference type="ARBA" id="ARBA00022763"/>
    </source>
</evidence>
<dbReference type="PROSITE" id="PS50165">
    <property type="entry name" value="UVRC"/>
    <property type="match status" value="1"/>
</dbReference>
<dbReference type="NCBIfam" id="NF001824">
    <property type="entry name" value="PRK00558.1-5"/>
    <property type="match status" value="1"/>
</dbReference>
<keyword evidence="3 6" id="KW-0228">DNA excision</keyword>
<dbReference type="PANTHER" id="PTHR30562">
    <property type="entry name" value="UVRC/OXIDOREDUCTASE"/>
    <property type="match status" value="1"/>
</dbReference>
<evidence type="ECO:0000259" key="7">
    <source>
        <dbReference type="PROSITE" id="PS50151"/>
    </source>
</evidence>
<dbReference type="PROSITE" id="PS50164">
    <property type="entry name" value="GIY_YIG"/>
    <property type="match status" value="1"/>
</dbReference>
<dbReference type="CDD" id="cd10434">
    <property type="entry name" value="GIY-YIG_UvrC_Cho"/>
    <property type="match status" value="1"/>
</dbReference>
<dbReference type="InterPro" id="IPR050066">
    <property type="entry name" value="UvrABC_protein_C"/>
</dbReference>
<comment type="subunit">
    <text evidence="6">Interacts with UvrB in an incision complex.</text>
</comment>
<dbReference type="HAMAP" id="MF_00203">
    <property type="entry name" value="UvrC"/>
    <property type="match status" value="1"/>
</dbReference>
<keyword evidence="6" id="KW-0742">SOS response</keyword>
<keyword evidence="4 6" id="KW-0267">Excision nuclease</keyword>
<evidence type="ECO:0000259" key="8">
    <source>
        <dbReference type="PROSITE" id="PS50164"/>
    </source>
</evidence>
<feature type="domain" description="UVR" evidence="7">
    <location>
        <begin position="212"/>
        <end position="247"/>
    </location>
</feature>
<feature type="domain" description="GIY-YIG" evidence="8">
    <location>
        <begin position="20"/>
        <end position="101"/>
    </location>
</feature>
<dbReference type="GO" id="GO:0009381">
    <property type="term" value="F:excinuclease ABC activity"/>
    <property type="evidence" value="ECO:0007669"/>
    <property type="project" value="UniProtKB-UniRule"/>
</dbReference>
<keyword evidence="1 6" id="KW-0963">Cytoplasm</keyword>
<dbReference type="FunFam" id="3.40.1440.10:FF:000001">
    <property type="entry name" value="UvrABC system protein C"/>
    <property type="match status" value="1"/>
</dbReference>
<dbReference type="InterPro" id="IPR010994">
    <property type="entry name" value="RuvA_2-like"/>
</dbReference>
<dbReference type="SUPFAM" id="SSF82771">
    <property type="entry name" value="GIY-YIG endonuclease"/>
    <property type="match status" value="1"/>
</dbReference>
<dbReference type="AlphaFoldDB" id="A0A2T4UDZ8"/>
<feature type="domain" description="UvrC family homology region profile" evidence="9">
    <location>
        <begin position="263"/>
        <end position="502"/>
    </location>
</feature>
<evidence type="ECO:0000256" key="5">
    <source>
        <dbReference type="ARBA" id="ARBA00023204"/>
    </source>
</evidence>